<keyword evidence="1" id="KW-0805">Transcription regulation</keyword>
<keyword evidence="2" id="KW-0804">Transcription</keyword>
<dbReference type="Proteomes" id="UP001500967">
    <property type="component" value="Unassembled WGS sequence"/>
</dbReference>
<feature type="transmembrane region" description="Helical" evidence="3">
    <location>
        <begin position="243"/>
        <end position="259"/>
    </location>
</feature>
<evidence type="ECO:0000256" key="3">
    <source>
        <dbReference type="SAM" id="Phobius"/>
    </source>
</evidence>
<feature type="transmembrane region" description="Helical" evidence="3">
    <location>
        <begin position="160"/>
        <end position="181"/>
    </location>
</feature>
<keyword evidence="3" id="KW-0812">Transmembrane</keyword>
<protein>
    <recommendedName>
        <fullName evidence="4">Putative zinc-finger domain-containing protein</fullName>
    </recommendedName>
</protein>
<dbReference type="RefSeq" id="WP_344650725.1">
    <property type="nucleotide sequence ID" value="NZ_BAAAGX010000016.1"/>
</dbReference>
<accession>A0ABP3E9D8</accession>
<evidence type="ECO:0000256" key="1">
    <source>
        <dbReference type="ARBA" id="ARBA00023015"/>
    </source>
</evidence>
<dbReference type="InterPro" id="IPR041916">
    <property type="entry name" value="Anti_sigma_zinc_sf"/>
</dbReference>
<dbReference type="Pfam" id="PF13490">
    <property type="entry name" value="zf-HC2"/>
    <property type="match status" value="1"/>
</dbReference>
<keyword evidence="6" id="KW-1185">Reference proteome</keyword>
<dbReference type="EMBL" id="BAAAGX010000016">
    <property type="protein sequence ID" value="GAA0253740.1"/>
    <property type="molecule type" value="Genomic_DNA"/>
</dbReference>
<evidence type="ECO:0000259" key="4">
    <source>
        <dbReference type="Pfam" id="PF13490"/>
    </source>
</evidence>
<proteinExistence type="predicted"/>
<feature type="transmembrane region" description="Helical" evidence="3">
    <location>
        <begin position="214"/>
        <end position="237"/>
    </location>
</feature>
<dbReference type="InterPro" id="IPR027383">
    <property type="entry name" value="Znf_put"/>
</dbReference>
<keyword evidence="3" id="KW-1133">Transmembrane helix</keyword>
<dbReference type="Gene3D" id="1.10.10.1320">
    <property type="entry name" value="Anti-sigma factor, zinc-finger domain"/>
    <property type="match status" value="1"/>
</dbReference>
<evidence type="ECO:0000313" key="5">
    <source>
        <dbReference type="EMBL" id="GAA0253740.1"/>
    </source>
</evidence>
<evidence type="ECO:0000256" key="2">
    <source>
        <dbReference type="ARBA" id="ARBA00023163"/>
    </source>
</evidence>
<feature type="transmembrane region" description="Helical" evidence="3">
    <location>
        <begin position="93"/>
        <end position="112"/>
    </location>
</feature>
<organism evidence="5 6">
    <name type="scientific">Cryptosporangium japonicum</name>
    <dbReference type="NCBI Taxonomy" id="80872"/>
    <lineage>
        <taxon>Bacteria</taxon>
        <taxon>Bacillati</taxon>
        <taxon>Actinomycetota</taxon>
        <taxon>Actinomycetes</taxon>
        <taxon>Cryptosporangiales</taxon>
        <taxon>Cryptosporangiaceae</taxon>
        <taxon>Cryptosporangium</taxon>
    </lineage>
</organism>
<keyword evidence="3" id="KW-0472">Membrane</keyword>
<feature type="transmembrane region" description="Helical" evidence="3">
    <location>
        <begin position="118"/>
        <end position="139"/>
    </location>
</feature>
<sequence length="269" mass="27907">MSDWHVPTDLLTAYRHGTLTPAQVMSVEAHVTGCRACRATAPADDAWLAGSWARIEDVVDRPRRAPAERALARVGLPEHLARLLLATPTLSRAWLTSVVLVLAFAVGAARFADADRALLTAFLIVAPVLPLAGIAVAYGPTVDPAYELHAATPLAGARLLLVRAGAVLAPAALLTGAAAPFVGGPAALSFAWLLPGLTLSTACLAAGTRFPVPVLAGTLAAVWVAVCLLATDTYVVFSGPAQVLYGGAAALFTAVLYRRRGRLDPGEPR</sequence>
<comment type="caution">
    <text evidence="5">The sequence shown here is derived from an EMBL/GenBank/DDBJ whole genome shotgun (WGS) entry which is preliminary data.</text>
</comment>
<evidence type="ECO:0000313" key="6">
    <source>
        <dbReference type="Proteomes" id="UP001500967"/>
    </source>
</evidence>
<reference evidence="6" key="1">
    <citation type="journal article" date="2019" name="Int. J. Syst. Evol. Microbiol.">
        <title>The Global Catalogue of Microorganisms (GCM) 10K type strain sequencing project: providing services to taxonomists for standard genome sequencing and annotation.</title>
        <authorList>
            <consortium name="The Broad Institute Genomics Platform"/>
            <consortium name="The Broad Institute Genome Sequencing Center for Infectious Disease"/>
            <person name="Wu L."/>
            <person name="Ma J."/>
        </authorList>
    </citation>
    <scope>NUCLEOTIDE SEQUENCE [LARGE SCALE GENOMIC DNA]</scope>
    <source>
        <strain evidence="6">JCM 10425</strain>
    </source>
</reference>
<name>A0ABP3E9D8_9ACTN</name>
<gene>
    <name evidence="5" type="ORF">GCM10009539_43670</name>
</gene>
<feature type="domain" description="Putative zinc-finger" evidence="4">
    <location>
        <begin position="9"/>
        <end position="38"/>
    </location>
</feature>
<feature type="transmembrane region" description="Helical" evidence="3">
    <location>
        <begin position="187"/>
        <end position="207"/>
    </location>
</feature>